<accession>V5HW98</accession>
<evidence type="ECO:0000256" key="1">
    <source>
        <dbReference type="SAM" id="SignalP"/>
    </source>
</evidence>
<sequence>MVKLRSAIMRTLLPLTSLLLPSVIADSAGSYLWDPPINNEGNAYARVIQLQHSGNANGKLLATWEHWYTAGPHEKQTNNSASNFIIRESNDLGATWTTLATVHDPQTGPGHPSPYFYQPFLFEFPQQLGKYPEGTLLLVGNLFNGTNTEFFSWRSTDHGQKWDPVGGWQYGGTTNASGIWEPFLFVDSQDRLIAVFSDERDGLNHSQMLVHVVSEDGGDTWSKNVTRDVVGAEQKWRPGMATVAKMDNGEYLMSYEWCDHPFHSDPCPVHFKTSQDGVTWNASDPGKVISSPDGIQPFASPYTVWDSSAKQLIMSSRTVRYVSTSTGGLAPESQRVVFVNTDHGNGDWSWAPSPWNASNSSTNCSSNYSPNLLVLSDGTIRYTTATALTPEGLCSERTGAAPIGILPYRSNFSTNGQAGWIDFGGSWSISNGQYGFASVTDPAAIAVTGSSGWTDYNISANVIITSSSGVIGLSTRVSASSSAPNALTRYTAAIDSNSGNLTLYRVADTTSVLHSVAHPGGIHTNKQYHLSFSVNSTSLQASLTEDQEGSSTMLTSSDDSLKQGMTGLFGSYGSGGFKNVQIEDLS</sequence>
<dbReference type="Proteomes" id="UP000018001">
    <property type="component" value="Unassembled WGS sequence"/>
</dbReference>
<feature type="signal peptide" evidence="1">
    <location>
        <begin position="1"/>
        <end position="25"/>
    </location>
</feature>
<dbReference type="Gene3D" id="2.120.10.10">
    <property type="match status" value="1"/>
</dbReference>
<dbReference type="EMBL" id="BAUL01000078">
    <property type="protein sequence ID" value="GAD94055.1"/>
    <property type="molecule type" value="Genomic_DNA"/>
</dbReference>
<organism evidence="2 3">
    <name type="scientific">Byssochlamys spectabilis (strain No. 5 / NBRC 109023)</name>
    <name type="common">Paecilomyces variotii</name>
    <dbReference type="NCBI Taxonomy" id="1356009"/>
    <lineage>
        <taxon>Eukaryota</taxon>
        <taxon>Fungi</taxon>
        <taxon>Dikarya</taxon>
        <taxon>Ascomycota</taxon>
        <taxon>Pezizomycotina</taxon>
        <taxon>Eurotiomycetes</taxon>
        <taxon>Eurotiomycetidae</taxon>
        <taxon>Eurotiales</taxon>
        <taxon>Thermoascaceae</taxon>
        <taxon>Paecilomyces</taxon>
    </lineage>
</organism>
<dbReference type="InParanoid" id="V5HW98"/>
<dbReference type="SUPFAM" id="SSF50939">
    <property type="entry name" value="Sialidases"/>
    <property type="match status" value="2"/>
</dbReference>
<proteinExistence type="predicted"/>
<dbReference type="InterPro" id="IPR036278">
    <property type="entry name" value="Sialidase_sf"/>
</dbReference>
<reference evidence="3" key="1">
    <citation type="journal article" date="2014" name="Genome Announc.">
        <title>Draft genome sequence of the formaldehyde-resistant fungus Byssochlamys spectabilis No. 5 (anamorph Paecilomyces variotii No. 5) (NBRC109023).</title>
        <authorList>
            <person name="Oka T."/>
            <person name="Ekino K."/>
            <person name="Fukuda K."/>
            <person name="Nomura Y."/>
        </authorList>
    </citation>
    <scope>NUCLEOTIDE SEQUENCE [LARGE SCALE GENOMIC DNA]</scope>
    <source>
        <strain evidence="3">No. 5 / NBRC 109023</strain>
    </source>
</reference>
<dbReference type="CDD" id="cd15482">
    <property type="entry name" value="Sialidase_non-viral"/>
    <property type="match status" value="2"/>
</dbReference>
<evidence type="ECO:0000313" key="2">
    <source>
        <dbReference type="EMBL" id="GAD94055.1"/>
    </source>
</evidence>
<keyword evidence="3" id="KW-1185">Reference proteome</keyword>
<feature type="chain" id="PRO_5004738191" description="Sialidase domain-containing protein" evidence="1">
    <location>
        <begin position="26"/>
        <end position="586"/>
    </location>
</feature>
<protein>
    <recommendedName>
        <fullName evidence="4">Sialidase domain-containing protein</fullName>
    </recommendedName>
</protein>
<dbReference type="AlphaFoldDB" id="V5HW98"/>
<gene>
    <name evidence="2" type="ORF">PVAR5_2675</name>
</gene>
<comment type="caution">
    <text evidence="2">The sequence shown here is derived from an EMBL/GenBank/DDBJ whole genome shotgun (WGS) entry which is preliminary data.</text>
</comment>
<name>V5HW98_BYSSN</name>
<dbReference type="OrthoDB" id="2130735at2759"/>
<evidence type="ECO:0000313" key="3">
    <source>
        <dbReference type="Proteomes" id="UP000018001"/>
    </source>
</evidence>
<dbReference type="HOGENOM" id="CLU_033526_0_0_1"/>
<dbReference type="eggNOG" id="ENOG502QW46">
    <property type="taxonomic scope" value="Eukaryota"/>
</dbReference>
<dbReference type="PANTHER" id="PTHR38792:SF3">
    <property type="entry name" value="BNR_ASP-BOX REPEAT DOMAIN PROTEIN (AFU_ORTHOLOGUE AFUA_7G06430)-RELATED"/>
    <property type="match status" value="1"/>
</dbReference>
<evidence type="ECO:0008006" key="4">
    <source>
        <dbReference type="Google" id="ProtNLM"/>
    </source>
</evidence>
<dbReference type="PANTHER" id="PTHR38792">
    <property type="entry name" value="BNR/ASP-BOX REPEAT DOMAIN PROTEIN (AFU_ORTHOLOGUE AFUA_7G06430)-RELATED"/>
    <property type="match status" value="1"/>
</dbReference>
<dbReference type="Gene3D" id="2.60.120.560">
    <property type="entry name" value="Exo-inulinase, domain 1"/>
    <property type="match status" value="1"/>
</dbReference>
<keyword evidence="1" id="KW-0732">Signal</keyword>